<comment type="caution">
    <text evidence="1">The sequence shown here is derived from an EMBL/GenBank/DDBJ whole genome shotgun (WGS) entry which is preliminary data.</text>
</comment>
<dbReference type="PROSITE" id="PS51318">
    <property type="entry name" value="TAT"/>
    <property type="match status" value="1"/>
</dbReference>
<dbReference type="RefSeq" id="WP_018481126.1">
    <property type="nucleotide sequence ID" value="NZ_SIMR01000001.1"/>
</dbReference>
<evidence type="ECO:0000313" key="1">
    <source>
        <dbReference type="EMBL" id="TBC14914.1"/>
    </source>
</evidence>
<name>A0AB38I2B5_9HYPH</name>
<protein>
    <recommendedName>
        <fullName evidence="3">Twin-arginine translocation signal domain-containing protein</fullName>
    </recommendedName>
</protein>
<organism evidence="1 2">
    <name type="scientific">Rhizobium ruizarguesonis</name>
    <dbReference type="NCBI Taxonomy" id="2081791"/>
    <lineage>
        <taxon>Bacteria</taxon>
        <taxon>Pseudomonadati</taxon>
        <taxon>Pseudomonadota</taxon>
        <taxon>Alphaproteobacteria</taxon>
        <taxon>Hyphomicrobiales</taxon>
        <taxon>Rhizobiaceae</taxon>
        <taxon>Rhizobium/Agrobacterium group</taxon>
        <taxon>Rhizobium</taxon>
    </lineage>
</organism>
<gene>
    <name evidence="1" type="ORF">ELH40_08185</name>
</gene>
<dbReference type="Proteomes" id="UP000294215">
    <property type="component" value="Unassembled WGS sequence"/>
</dbReference>
<sequence length="114" mass="12387">MSLCRFPQIAAREITLVISRRSFLGAAAATALVIAEGVPASAAALSGKPNHYNVNEKLTPKAAVTTYNNFYEFGVDTADPAHPYACRPPGVFHGPFRSAMGCLLLEIHYIMRRH</sequence>
<dbReference type="InterPro" id="IPR006311">
    <property type="entry name" value="TAT_signal"/>
</dbReference>
<dbReference type="EMBL" id="SIMR01000001">
    <property type="protein sequence ID" value="TBC14914.1"/>
    <property type="molecule type" value="Genomic_DNA"/>
</dbReference>
<evidence type="ECO:0000313" key="2">
    <source>
        <dbReference type="Proteomes" id="UP000294215"/>
    </source>
</evidence>
<proteinExistence type="predicted"/>
<reference evidence="1 2" key="1">
    <citation type="submission" date="2019-02" db="EMBL/GenBank/DDBJ databases">
        <title>The genomic architecture of introgression among sibling species of bacteria.</title>
        <authorList>
            <person name="Cavassim M.I.A."/>
            <person name="Moeskjaer S."/>
            <person name="Moslemi C."/>
            <person name="Fields B."/>
            <person name="Bachmann A."/>
            <person name="Vilhjalmsson B."/>
            <person name="Schierup M.H."/>
            <person name="Young J.P.W."/>
            <person name="Andersen S.U."/>
        </authorList>
    </citation>
    <scope>NUCLEOTIDE SEQUENCE [LARGE SCALE GENOMIC DNA]</scope>
    <source>
        <strain evidence="1 2">SM92</strain>
    </source>
</reference>
<evidence type="ECO:0008006" key="3">
    <source>
        <dbReference type="Google" id="ProtNLM"/>
    </source>
</evidence>
<dbReference type="AlphaFoldDB" id="A0AB38I2B5"/>
<accession>A0AB38I2B5</accession>